<name>A0A3G7UCC5_9PSED</name>
<protein>
    <submittedName>
        <fullName evidence="1">Uncharacterized protein</fullName>
    </submittedName>
</protein>
<dbReference type="EMBL" id="CP027754">
    <property type="protein sequence ID" value="AZE56272.1"/>
    <property type="molecule type" value="Genomic_DNA"/>
</dbReference>
<sequence>MSAQARLIFLALVAASGETLYVKVPGNYQPEHCSAFVQARVVPQLMPELGASASGGRAVPDQLCATLGHLYRRARLGLRRIYQIVAAGRRWPANVIAGPQVLLPPAVRATHNTMPWRMPVRCLSTGSSHTS</sequence>
<evidence type="ECO:0000313" key="2">
    <source>
        <dbReference type="Proteomes" id="UP000268696"/>
    </source>
</evidence>
<organism evidence="1 2">
    <name type="scientific">Pseudomonas synxantha</name>
    <dbReference type="NCBI Taxonomy" id="47883"/>
    <lineage>
        <taxon>Bacteria</taxon>
        <taxon>Pseudomonadati</taxon>
        <taxon>Pseudomonadota</taxon>
        <taxon>Gammaproteobacteria</taxon>
        <taxon>Pseudomonadales</taxon>
        <taxon>Pseudomonadaceae</taxon>
        <taxon>Pseudomonas</taxon>
    </lineage>
</organism>
<dbReference type="AlphaFoldDB" id="A0A3G7UCC5"/>
<dbReference type="InterPro" id="IPR036397">
    <property type="entry name" value="RNaseH_sf"/>
</dbReference>
<dbReference type="Gene3D" id="3.30.420.10">
    <property type="entry name" value="Ribonuclease H-like superfamily/Ribonuclease H"/>
    <property type="match status" value="1"/>
</dbReference>
<proteinExistence type="predicted"/>
<evidence type="ECO:0000313" key="1">
    <source>
        <dbReference type="EMBL" id="AZE56272.1"/>
    </source>
</evidence>
<gene>
    <name evidence="1" type="ORF">C4K03_4124</name>
</gene>
<dbReference type="GO" id="GO:0003676">
    <property type="term" value="F:nucleic acid binding"/>
    <property type="evidence" value="ECO:0007669"/>
    <property type="project" value="InterPro"/>
</dbReference>
<accession>A0A3G7UCC5</accession>
<dbReference type="RefSeq" id="WP_124378649.1">
    <property type="nucleotide sequence ID" value="NZ_CP027754.1"/>
</dbReference>
<reference evidence="1 2" key="1">
    <citation type="submission" date="2018-03" db="EMBL/GenBank/DDBJ databases">
        <title>Diversity of phytobeneficial traits revealed by whole-genome analysis of worldwide-isolated phenazine-producing Pseudomonas spp.</title>
        <authorList>
            <person name="Biessy A."/>
            <person name="Novinscak A."/>
            <person name="Blom J."/>
            <person name="Leger G."/>
            <person name="Thomashow L.S."/>
            <person name="Cazorla F.M."/>
            <person name="Josic D."/>
            <person name="Filion M."/>
        </authorList>
    </citation>
    <scope>NUCLEOTIDE SEQUENCE [LARGE SCALE GENOMIC DNA]</scope>
    <source>
        <strain evidence="1 2">30B</strain>
    </source>
</reference>
<dbReference type="Proteomes" id="UP000268696">
    <property type="component" value="Chromosome"/>
</dbReference>